<feature type="transmembrane region" description="Helical" evidence="1">
    <location>
        <begin position="6"/>
        <end position="25"/>
    </location>
</feature>
<protein>
    <submittedName>
        <fullName evidence="2">Uncharacterized protein</fullName>
    </submittedName>
</protein>
<proteinExistence type="predicted"/>
<keyword evidence="3" id="KW-1185">Reference proteome</keyword>
<dbReference type="EMBL" id="CP030104">
    <property type="protein sequence ID" value="AWX43201.1"/>
    <property type="molecule type" value="Genomic_DNA"/>
</dbReference>
<evidence type="ECO:0000313" key="3">
    <source>
        <dbReference type="Proteomes" id="UP000248536"/>
    </source>
</evidence>
<dbReference type="KEGG" id="spon:HME9304_00188"/>
<keyword evidence="1" id="KW-0812">Transmembrane</keyword>
<evidence type="ECO:0000313" key="2">
    <source>
        <dbReference type="EMBL" id="AWX43201.1"/>
    </source>
</evidence>
<accession>A0A2Z4LMZ4</accession>
<dbReference type="Proteomes" id="UP000248536">
    <property type="component" value="Chromosome"/>
</dbReference>
<evidence type="ECO:0000256" key="1">
    <source>
        <dbReference type="SAM" id="Phobius"/>
    </source>
</evidence>
<dbReference type="RefSeq" id="WP_112376804.1">
    <property type="nucleotide sequence ID" value="NZ_CP030104.1"/>
</dbReference>
<keyword evidence="1" id="KW-0472">Membrane</keyword>
<name>A0A2Z4LMZ4_9FLAO</name>
<sequence>MEIYFGLVMGFALGIIVMVINSRVYNKQYYSKLSKTVEYETLISEPSTFNSRTSNYRNEEVNHVTKSGQRNLKVISNNKK</sequence>
<dbReference type="AlphaFoldDB" id="A0A2Z4LMZ4"/>
<keyword evidence="1" id="KW-1133">Transmembrane helix</keyword>
<gene>
    <name evidence="2" type="ORF">HME9304_00188</name>
</gene>
<reference evidence="2 3" key="1">
    <citation type="submission" date="2018-06" db="EMBL/GenBank/DDBJ databases">
        <title>Spongiibacterium sp. HME9304 Genome sequencing and assembly.</title>
        <authorList>
            <person name="Kang H."/>
            <person name="Kim H."/>
            <person name="Joh K."/>
        </authorList>
    </citation>
    <scope>NUCLEOTIDE SEQUENCE [LARGE SCALE GENOMIC DNA]</scope>
    <source>
        <strain evidence="2 3">HME9304</strain>
    </source>
</reference>
<organism evidence="2 3">
    <name type="scientific">Flagellimonas maritima</name>
    <dbReference type="NCBI Taxonomy" id="1383885"/>
    <lineage>
        <taxon>Bacteria</taxon>
        <taxon>Pseudomonadati</taxon>
        <taxon>Bacteroidota</taxon>
        <taxon>Flavobacteriia</taxon>
        <taxon>Flavobacteriales</taxon>
        <taxon>Flavobacteriaceae</taxon>
        <taxon>Flagellimonas</taxon>
    </lineage>
</organism>